<evidence type="ECO:0000256" key="2">
    <source>
        <dbReference type="SAM" id="SignalP"/>
    </source>
</evidence>
<name>Q3BKI8_9PROT</name>
<dbReference type="PROSITE" id="PS51257">
    <property type="entry name" value="PROKAR_LIPOPROTEIN"/>
    <property type="match status" value="1"/>
</dbReference>
<keyword evidence="2" id="KW-0732">Signal</keyword>
<feature type="region of interest" description="Disordered" evidence="1">
    <location>
        <begin position="179"/>
        <end position="198"/>
    </location>
</feature>
<dbReference type="Gene3D" id="3.30.70.1070">
    <property type="entry name" value="Sporulation related repeat"/>
    <property type="match status" value="1"/>
</dbReference>
<dbReference type="GO" id="GO:0042834">
    <property type="term" value="F:peptidoglycan binding"/>
    <property type="evidence" value="ECO:0007669"/>
    <property type="project" value="InterPro"/>
</dbReference>
<dbReference type="SUPFAM" id="SSF48452">
    <property type="entry name" value="TPR-like"/>
    <property type="match status" value="1"/>
</dbReference>
<evidence type="ECO:0000313" key="4">
    <source>
        <dbReference type="EMBL" id="CAJ30038.1"/>
    </source>
</evidence>
<dbReference type="AlphaFoldDB" id="Q3BKI8"/>
<dbReference type="EMBL" id="AM085146">
    <property type="protein sequence ID" value="CAJ30038.1"/>
    <property type="molecule type" value="Genomic_DNA"/>
</dbReference>
<dbReference type="EMBL" id="CU459003">
    <property type="protein sequence ID" value="CAM77954.1"/>
    <property type="molecule type" value="Genomic_DNA"/>
</dbReference>
<dbReference type="Pfam" id="PF09851">
    <property type="entry name" value="SHOCT"/>
    <property type="match status" value="1"/>
</dbReference>
<dbReference type="Pfam" id="PF13432">
    <property type="entry name" value="TPR_16"/>
    <property type="match status" value="1"/>
</dbReference>
<dbReference type="InterPro" id="IPR036680">
    <property type="entry name" value="SPOR-like_sf"/>
</dbReference>
<organism evidence="4">
    <name type="scientific">Magnetospirillum gryphiswaldense</name>
    <dbReference type="NCBI Taxonomy" id="55518"/>
    <lineage>
        <taxon>Bacteria</taxon>
        <taxon>Pseudomonadati</taxon>
        <taxon>Pseudomonadota</taxon>
        <taxon>Alphaproteobacteria</taxon>
        <taxon>Rhodospirillales</taxon>
        <taxon>Rhodospirillaceae</taxon>
        <taxon>Magnetospirillum</taxon>
    </lineage>
</organism>
<feature type="chain" id="PRO_5007701940" evidence="2">
    <location>
        <begin position="38"/>
        <end position="473"/>
    </location>
</feature>
<sequence>MLSRLLAPRGKRMSTLTRLRRGAALALVLSALSGCQALIDPNGTQNTVEGIVNSDASDRAMSALTRGDYTTAERYALTALRYNPRDGMGLLAAGLAYQGLGRYDLARQYYEVIITGNIPGSIMTPGDGGVVMPRSILDIARANMAAIDKMTGRYVPRSAAESGRAPGASAVGAPPLPFGEASPLAATDRPQVGTGSLRPIGAQGGAGIASAAEVNATGRFRILKRLLDEGLITPDEYRARRAANTGALLPYTGQAPSVGLERPLPSEDALSSRLRALAQNLEGRAITPAEHAAERTAILDALLPDKPRRTEMALLPPRDLLEAGQAIGRVERLAAAGLISADEARKEKAAIDQGYNTHMGAQRVEGSITGLRSGTAPAPAAAANGKAAPAAKASGKWGVSLATATTEDEARTLWEGIKRKFPEELGKSEASFRPSSDGGKWRVLVGPLASKTAATKLCKTLKLHRQSCDPASM</sequence>
<dbReference type="InterPro" id="IPR018649">
    <property type="entry name" value="SHOCT"/>
</dbReference>
<feature type="domain" description="SPOR" evidence="3">
    <location>
        <begin position="391"/>
        <end position="473"/>
    </location>
</feature>
<reference evidence="5" key="2">
    <citation type="journal article" date="2007" name="J. Bacteriol.">
        <title>Comparative genome analysis of four magnetotactic bacteria reveals a complex set of group-specific genes implicated in magnetosome biomineralization and function.</title>
        <authorList>
            <person name="Richter M."/>
            <person name="Kube M."/>
            <person name="Bazylinski D.A."/>
            <person name="Lombardot T."/>
            <person name="Gloeckner F.O."/>
            <person name="Reinhardt R."/>
            <person name="Schueler D."/>
        </authorList>
    </citation>
    <scope>NUCLEOTIDE SEQUENCE</scope>
    <source>
        <strain evidence="5">MSR-1</strain>
    </source>
</reference>
<gene>
    <name evidence="4" type="ORF">mgI377</name>
    <name evidence="5" type="ORF">MGR_4022</name>
</gene>
<reference evidence="4" key="1">
    <citation type="journal article" date="2005" name="J. Bacteriol.">
        <title>A hypervariable 130-kilobase genomic region of Magnetospirillum gryphiswaldense comprises a magnetosome island which undergoes frequent rearrangements during stationary growth.</title>
        <authorList>
            <person name="Ullrich S."/>
            <person name="Kube M."/>
            <person name="Schuebbe S."/>
            <person name="Reinhardt R."/>
            <person name="Schueler D."/>
        </authorList>
    </citation>
    <scope>NUCLEOTIDE SEQUENCE</scope>
    <source>
        <strain evidence="4">MSR-1</strain>
    </source>
</reference>
<dbReference type="SUPFAM" id="SSF110997">
    <property type="entry name" value="Sporulation related repeat"/>
    <property type="match status" value="1"/>
</dbReference>
<feature type="signal peptide" evidence="2">
    <location>
        <begin position="1"/>
        <end position="37"/>
    </location>
</feature>
<evidence type="ECO:0000313" key="5">
    <source>
        <dbReference type="EMBL" id="CAM77954.1"/>
    </source>
</evidence>
<dbReference type="PROSITE" id="PS51724">
    <property type="entry name" value="SPOR"/>
    <property type="match status" value="1"/>
</dbReference>
<dbReference type="InterPro" id="IPR011990">
    <property type="entry name" value="TPR-like_helical_dom_sf"/>
</dbReference>
<dbReference type="Gene3D" id="1.25.40.10">
    <property type="entry name" value="Tetratricopeptide repeat domain"/>
    <property type="match status" value="1"/>
</dbReference>
<accession>Q3BKI8</accession>
<evidence type="ECO:0000259" key="3">
    <source>
        <dbReference type="PROSITE" id="PS51724"/>
    </source>
</evidence>
<proteinExistence type="predicted"/>
<dbReference type="Pfam" id="PF05036">
    <property type="entry name" value="SPOR"/>
    <property type="match status" value="1"/>
</dbReference>
<dbReference type="InterPro" id="IPR007730">
    <property type="entry name" value="SPOR-like_dom"/>
</dbReference>
<evidence type="ECO:0000256" key="1">
    <source>
        <dbReference type="SAM" id="MobiDB-lite"/>
    </source>
</evidence>
<protein>
    <submittedName>
        <fullName evidence="4">TPR-like protein</fullName>
    </submittedName>
</protein>